<evidence type="ECO:0000256" key="1">
    <source>
        <dbReference type="SAM" id="MobiDB-lite"/>
    </source>
</evidence>
<gene>
    <name evidence="2" type="ORF">F2Q70_00037519</name>
</gene>
<organism evidence="2">
    <name type="scientific">Brassica cretica</name>
    <name type="common">Mustard</name>
    <dbReference type="NCBI Taxonomy" id="69181"/>
    <lineage>
        <taxon>Eukaryota</taxon>
        <taxon>Viridiplantae</taxon>
        <taxon>Streptophyta</taxon>
        <taxon>Embryophyta</taxon>
        <taxon>Tracheophyta</taxon>
        <taxon>Spermatophyta</taxon>
        <taxon>Magnoliopsida</taxon>
        <taxon>eudicotyledons</taxon>
        <taxon>Gunneridae</taxon>
        <taxon>Pentapetalae</taxon>
        <taxon>rosids</taxon>
        <taxon>malvids</taxon>
        <taxon>Brassicales</taxon>
        <taxon>Brassicaceae</taxon>
        <taxon>Brassiceae</taxon>
        <taxon>Brassica</taxon>
    </lineage>
</organism>
<proteinExistence type="predicted"/>
<feature type="region of interest" description="Disordered" evidence="1">
    <location>
        <begin position="64"/>
        <end position="125"/>
    </location>
</feature>
<sequence>MLMLQRWEPVISNSFPNLIPFWVRIHGVAVNGLENLEMCLPLQLPSESKGPKIIQGRAVTGIAKIPTVSKKSNNEERRPGNSVHRSQSSRKRPPRTQRDPMNSSRSRDRRPALEAPPSPAQFEPPIELDRALALLGFASLSL</sequence>
<reference evidence="2" key="1">
    <citation type="submission" date="2019-12" db="EMBL/GenBank/DDBJ databases">
        <title>Genome sequencing and annotation of Brassica cretica.</title>
        <authorList>
            <person name="Studholme D.J."/>
            <person name="Sarris P.F."/>
        </authorList>
    </citation>
    <scope>NUCLEOTIDE SEQUENCE</scope>
    <source>
        <strain evidence="2">PFS-102/07</strain>
        <tissue evidence="2">Leaf</tissue>
    </source>
</reference>
<evidence type="ECO:0008006" key="3">
    <source>
        <dbReference type="Google" id="ProtNLM"/>
    </source>
</evidence>
<evidence type="ECO:0000313" key="2">
    <source>
        <dbReference type="EMBL" id="KAF2587396.1"/>
    </source>
</evidence>
<accession>A0A8S9K1X4</accession>
<dbReference type="AlphaFoldDB" id="A0A8S9K1X4"/>
<protein>
    <recommendedName>
        <fullName evidence="3">DUF4283 domain-containing protein</fullName>
    </recommendedName>
</protein>
<comment type="caution">
    <text evidence="2">The sequence shown here is derived from an EMBL/GenBank/DDBJ whole genome shotgun (WGS) entry which is preliminary data.</text>
</comment>
<name>A0A8S9K1X4_BRACR</name>
<dbReference type="EMBL" id="QGKY02000246">
    <property type="protein sequence ID" value="KAF2587396.1"/>
    <property type="molecule type" value="Genomic_DNA"/>
</dbReference>